<feature type="region of interest" description="Disordered" evidence="1">
    <location>
        <begin position="108"/>
        <end position="141"/>
    </location>
</feature>
<sequence>MASLRWTSSVILLQMTPRMLYVQLRAVGSSWNGSREVVGGIAANLCPLFQTVLLKPCPDPCQAVEEGPLAPQVHDLLVLHDAEPLEGDTVRHVAFVVHAVGYHRALGGHREVPEEEASGGTPLGQGAMTGQLEGRGGSPAV</sequence>
<reference evidence="2 3" key="1">
    <citation type="journal article" date="2018" name="Nat. Ecol. Evol.">
        <title>Shark genomes provide insights into elasmobranch evolution and the origin of vertebrates.</title>
        <authorList>
            <person name="Hara Y"/>
            <person name="Yamaguchi K"/>
            <person name="Onimaru K"/>
            <person name="Kadota M"/>
            <person name="Koyanagi M"/>
            <person name="Keeley SD"/>
            <person name="Tatsumi K"/>
            <person name="Tanaka K"/>
            <person name="Motone F"/>
            <person name="Kageyama Y"/>
            <person name="Nozu R"/>
            <person name="Adachi N"/>
            <person name="Nishimura O"/>
            <person name="Nakagawa R"/>
            <person name="Tanegashima C"/>
            <person name="Kiyatake I"/>
            <person name="Matsumoto R"/>
            <person name="Murakumo K"/>
            <person name="Nishida K"/>
            <person name="Terakita A"/>
            <person name="Kuratani S"/>
            <person name="Sato K"/>
            <person name="Hyodo S Kuraku.S."/>
        </authorList>
    </citation>
    <scope>NUCLEOTIDE SEQUENCE [LARGE SCALE GENOMIC DNA]</scope>
</reference>
<name>A0A401SG72_CHIPU</name>
<gene>
    <name evidence="2" type="ORF">chiPu_0007780</name>
</gene>
<dbReference type="AlphaFoldDB" id="A0A401SG72"/>
<evidence type="ECO:0000256" key="1">
    <source>
        <dbReference type="SAM" id="MobiDB-lite"/>
    </source>
</evidence>
<organism evidence="2 3">
    <name type="scientific">Chiloscyllium punctatum</name>
    <name type="common">Brownbanded bambooshark</name>
    <name type="synonym">Hemiscyllium punctatum</name>
    <dbReference type="NCBI Taxonomy" id="137246"/>
    <lineage>
        <taxon>Eukaryota</taxon>
        <taxon>Metazoa</taxon>
        <taxon>Chordata</taxon>
        <taxon>Craniata</taxon>
        <taxon>Vertebrata</taxon>
        <taxon>Chondrichthyes</taxon>
        <taxon>Elasmobranchii</taxon>
        <taxon>Galeomorphii</taxon>
        <taxon>Galeoidea</taxon>
        <taxon>Orectolobiformes</taxon>
        <taxon>Hemiscylliidae</taxon>
        <taxon>Chiloscyllium</taxon>
    </lineage>
</organism>
<protein>
    <submittedName>
        <fullName evidence="2">Uncharacterized protein</fullName>
    </submittedName>
</protein>
<dbReference type="EMBL" id="BEZZ01000246">
    <property type="protein sequence ID" value="GCC29340.1"/>
    <property type="molecule type" value="Genomic_DNA"/>
</dbReference>
<comment type="caution">
    <text evidence="2">The sequence shown here is derived from an EMBL/GenBank/DDBJ whole genome shotgun (WGS) entry which is preliminary data.</text>
</comment>
<proteinExistence type="predicted"/>
<dbReference type="Proteomes" id="UP000287033">
    <property type="component" value="Unassembled WGS sequence"/>
</dbReference>
<accession>A0A401SG72</accession>
<evidence type="ECO:0000313" key="3">
    <source>
        <dbReference type="Proteomes" id="UP000287033"/>
    </source>
</evidence>
<evidence type="ECO:0000313" key="2">
    <source>
        <dbReference type="EMBL" id="GCC29340.1"/>
    </source>
</evidence>
<keyword evidence="3" id="KW-1185">Reference proteome</keyword>